<evidence type="ECO:0000313" key="1">
    <source>
        <dbReference type="EMBL" id="XDJ26102.1"/>
    </source>
</evidence>
<reference evidence="1" key="1">
    <citation type="submission" date="2024-07" db="EMBL/GenBank/DDBJ databases">
        <title>vB_CacS-HV1, a novel Pahexavirus bacteriophage with lytic and anti-biofilm potential against Cutibacterium acnes.</title>
        <authorList>
            <person name="Xu J."/>
            <person name="Li X."/>
        </authorList>
    </citation>
    <scope>NUCLEOTIDE SEQUENCE</scope>
</reference>
<proteinExistence type="predicted"/>
<protein>
    <recommendedName>
        <fullName evidence="2">Minor tail protein</fullName>
    </recommendedName>
</protein>
<evidence type="ECO:0008006" key="2">
    <source>
        <dbReference type="Google" id="ProtNLM"/>
    </source>
</evidence>
<organism evidence="1">
    <name type="scientific">Cutibacterium phage vB_CacS-HV1</name>
    <dbReference type="NCBI Taxonomy" id="3236917"/>
    <lineage>
        <taxon>Viruses</taxon>
        <taxon>Duplodnaviria</taxon>
        <taxon>Heunggongvirae</taxon>
        <taxon>Uroviricota</taxon>
        <taxon>Caudoviricetes</taxon>
        <taxon>Pahexavirus</taxon>
    </lineage>
</organism>
<sequence>MACHQYVGCSAVVEFLAAPPFVVLVVAPLVSVGVQDLCACHVDGGGHFVPLGEVEV</sequence>
<dbReference type="EMBL" id="PQ037195">
    <property type="protein sequence ID" value="XDJ26102.1"/>
    <property type="molecule type" value="Genomic_DNA"/>
</dbReference>
<name>A0AB39CFD8_9CAUD</name>
<accession>A0AB39CFD8</accession>